<dbReference type="Proteomes" id="UP000262524">
    <property type="component" value="Unassembled WGS sequence"/>
</dbReference>
<evidence type="ECO:0000313" key="7">
    <source>
        <dbReference type="Proteomes" id="UP000095390"/>
    </source>
</evidence>
<dbReference type="GO" id="GO:0008168">
    <property type="term" value="F:methyltransferase activity"/>
    <property type="evidence" value="ECO:0007669"/>
    <property type="project" value="UniProtKB-KW"/>
</dbReference>
<evidence type="ECO:0000313" key="6">
    <source>
        <dbReference type="EMBL" id="RGZ82947.1"/>
    </source>
</evidence>
<gene>
    <name evidence="6" type="ORF">DW972_07335</name>
    <name evidence="5" type="ORF">DXD91_07760</name>
    <name evidence="4" type="ORF">ERS852450_02179</name>
    <name evidence="3" type="ORF">ERS852578_00718</name>
</gene>
<name>A0A174H052_9FIRM</name>
<dbReference type="AlphaFoldDB" id="A0A174H052"/>
<dbReference type="EMBL" id="CYYC01000006">
    <property type="protein sequence ID" value="CUM86158.1"/>
    <property type="molecule type" value="Genomic_DNA"/>
</dbReference>
<keyword evidence="1 4" id="KW-0808">Transferase</keyword>
<dbReference type="InterPro" id="IPR029063">
    <property type="entry name" value="SAM-dependent_MTases_sf"/>
</dbReference>
<dbReference type="InterPro" id="IPR041698">
    <property type="entry name" value="Methyltransf_25"/>
</dbReference>
<protein>
    <submittedName>
        <fullName evidence="5">Class I SAM-dependent methyltransferase</fullName>
    </submittedName>
    <submittedName>
        <fullName evidence="4">Predicted methyltransferase (Contains TPR repeat)</fullName>
    </submittedName>
</protein>
<dbReference type="EMBL" id="CYZL01000020">
    <property type="protein sequence ID" value="CUO66439.1"/>
    <property type="molecule type" value="Genomic_DNA"/>
</dbReference>
<evidence type="ECO:0000313" key="9">
    <source>
        <dbReference type="Proteomes" id="UP000262524"/>
    </source>
</evidence>
<dbReference type="GeneID" id="75048872"/>
<feature type="domain" description="Methyltransferase" evidence="2">
    <location>
        <begin position="41"/>
        <end position="133"/>
    </location>
</feature>
<dbReference type="Proteomes" id="UP000286561">
    <property type="component" value="Unassembled WGS sequence"/>
</dbReference>
<evidence type="ECO:0000313" key="10">
    <source>
        <dbReference type="Proteomes" id="UP000286561"/>
    </source>
</evidence>
<dbReference type="Proteomes" id="UP000095390">
    <property type="component" value="Unassembled WGS sequence"/>
</dbReference>
<dbReference type="GO" id="GO:0032259">
    <property type="term" value="P:methylation"/>
    <property type="evidence" value="ECO:0007669"/>
    <property type="project" value="UniProtKB-KW"/>
</dbReference>
<dbReference type="PANTHER" id="PTHR43861">
    <property type="entry name" value="TRANS-ACONITATE 2-METHYLTRANSFERASE-RELATED"/>
    <property type="match status" value="1"/>
</dbReference>
<evidence type="ECO:0000256" key="1">
    <source>
        <dbReference type="ARBA" id="ARBA00022679"/>
    </source>
</evidence>
<organism evidence="4 8">
    <name type="scientific">Anaerobutyricum hallii</name>
    <dbReference type="NCBI Taxonomy" id="39488"/>
    <lineage>
        <taxon>Bacteria</taxon>
        <taxon>Bacillati</taxon>
        <taxon>Bacillota</taxon>
        <taxon>Clostridia</taxon>
        <taxon>Lachnospirales</taxon>
        <taxon>Lachnospiraceae</taxon>
        <taxon>Anaerobutyricum</taxon>
    </lineage>
</organism>
<dbReference type="Pfam" id="PF13649">
    <property type="entry name" value="Methyltransf_25"/>
    <property type="match status" value="1"/>
</dbReference>
<evidence type="ECO:0000313" key="8">
    <source>
        <dbReference type="Proteomes" id="UP000095679"/>
    </source>
</evidence>
<evidence type="ECO:0000259" key="2">
    <source>
        <dbReference type="Pfam" id="PF13649"/>
    </source>
</evidence>
<dbReference type="Proteomes" id="UP000095679">
    <property type="component" value="Unassembled WGS sequence"/>
</dbReference>
<reference evidence="9 10" key="2">
    <citation type="submission" date="2018-08" db="EMBL/GenBank/DDBJ databases">
        <title>A genome reference for cultivated species of the human gut microbiota.</title>
        <authorList>
            <person name="Zou Y."/>
            <person name="Xue W."/>
            <person name="Luo G."/>
        </authorList>
    </citation>
    <scope>NUCLEOTIDE SEQUENCE [LARGE SCALE GENOMIC DNA]</scope>
    <source>
        <strain evidence="6 10">AM48-23BH</strain>
        <strain evidence="5 9">TM10-1AC</strain>
    </source>
</reference>
<dbReference type="OrthoDB" id="9811589at2"/>
<accession>A0A174H052</accession>
<proteinExistence type="predicted"/>
<dbReference type="SUPFAM" id="SSF53335">
    <property type="entry name" value="S-adenosyl-L-methionine-dependent methyltransferases"/>
    <property type="match status" value="1"/>
</dbReference>
<dbReference type="RefSeq" id="WP_005346142.1">
    <property type="nucleotide sequence ID" value="NZ_BLYK01000055.1"/>
</dbReference>
<dbReference type="CDD" id="cd02440">
    <property type="entry name" value="AdoMet_MTases"/>
    <property type="match status" value="1"/>
</dbReference>
<dbReference type="Gene3D" id="3.40.50.150">
    <property type="entry name" value="Vaccinia Virus protein VP39"/>
    <property type="match status" value="1"/>
</dbReference>
<evidence type="ECO:0000313" key="4">
    <source>
        <dbReference type="EMBL" id="CUO66439.1"/>
    </source>
</evidence>
<dbReference type="EMBL" id="QSOE01000041">
    <property type="protein sequence ID" value="RGI87836.1"/>
    <property type="molecule type" value="Genomic_DNA"/>
</dbReference>
<dbReference type="Gene3D" id="2.20.25.110">
    <property type="entry name" value="S-adenosyl-L-methionine-dependent methyltransferases"/>
    <property type="match status" value="1"/>
</dbReference>
<reference evidence="7 8" key="1">
    <citation type="submission" date="2015-09" db="EMBL/GenBank/DDBJ databases">
        <authorList>
            <consortium name="Pathogen Informatics"/>
        </authorList>
    </citation>
    <scope>NUCLEOTIDE SEQUENCE [LARGE SCALE GENOMIC DNA]</scope>
    <source>
        <strain evidence="4 8">2789STDY5834835</strain>
        <strain evidence="3 7">2789STDY5834966</strain>
    </source>
</reference>
<dbReference type="EMBL" id="QSEP01000036">
    <property type="protein sequence ID" value="RGZ82947.1"/>
    <property type="molecule type" value="Genomic_DNA"/>
</dbReference>
<keyword evidence="4" id="KW-0489">Methyltransferase</keyword>
<evidence type="ECO:0000313" key="3">
    <source>
        <dbReference type="EMBL" id="CUM86158.1"/>
    </source>
</evidence>
<evidence type="ECO:0000313" key="5">
    <source>
        <dbReference type="EMBL" id="RGI87836.1"/>
    </source>
</evidence>
<sequence length="254" mass="29522">MGSYENFARVYDELMDNVPYEEWADFILAILKKNKITDGLVLELGCGTGKLMSLLGNAGFDMIGVDNSVDMLQIAREKTSPEFLYLLQDMREFELYGTVKAVVSVCDSVNYITEKEDLTEVFRLVNNYLDPKGLFIFDFNTDYKYRDMIGETVIAEDREDVSFIWFNEYDEESQLNDIDLKVFVQEDGDCYRKFQEEHIQRGYSLQEIKQMLEESGLVFLQAFDEYSNQEPRTDSGRIVVVAQENGKEKQEETE</sequence>